<dbReference type="Gene3D" id="3.90.70.10">
    <property type="entry name" value="Cysteine proteinases"/>
    <property type="match status" value="1"/>
</dbReference>
<dbReference type="Pfam" id="PF00443">
    <property type="entry name" value="UCH"/>
    <property type="match status" value="1"/>
</dbReference>
<accession>A0A8C0ENC0</accession>
<dbReference type="PROSITE" id="PS50235">
    <property type="entry name" value="USP_3"/>
    <property type="match status" value="1"/>
</dbReference>
<organism evidence="5 6">
    <name type="scientific">Bubo bubo</name>
    <name type="common">Eurasian eagle-owl</name>
    <name type="synonym">Strix bubo</name>
    <dbReference type="NCBI Taxonomy" id="30461"/>
    <lineage>
        <taxon>Eukaryota</taxon>
        <taxon>Metazoa</taxon>
        <taxon>Chordata</taxon>
        <taxon>Craniata</taxon>
        <taxon>Vertebrata</taxon>
        <taxon>Euteleostomi</taxon>
        <taxon>Archelosauria</taxon>
        <taxon>Archosauria</taxon>
        <taxon>Dinosauria</taxon>
        <taxon>Saurischia</taxon>
        <taxon>Theropoda</taxon>
        <taxon>Coelurosauria</taxon>
        <taxon>Aves</taxon>
        <taxon>Neognathae</taxon>
        <taxon>Neoaves</taxon>
        <taxon>Telluraves</taxon>
        <taxon>Strigiformes</taxon>
        <taxon>Strigidae</taxon>
        <taxon>Bubo</taxon>
    </lineage>
</organism>
<dbReference type="Ensembl" id="ENSBOBT00000005724.1">
    <property type="protein sequence ID" value="ENSBOBP00000005569.1"/>
    <property type="gene ID" value="ENSBOBG00000003740.1"/>
</dbReference>
<reference evidence="5" key="1">
    <citation type="submission" date="2025-08" db="UniProtKB">
        <authorList>
            <consortium name="Ensembl"/>
        </authorList>
    </citation>
    <scope>IDENTIFICATION</scope>
</reference>
<dbReference type="Proteomes" id="UP000694567">
    <property type="component" value="Unplaced"/>
</dbReference>
<dbReference type="InterPro" id="IPR050185">
    <property type="entry name" value="Ub_carboxyl-term_hydrolase"/>
</dbReference>
<keyword evidence="6" id="KW-1185">Reference proteome</keyword>
<dbReference type="InterPro" id="IPR028889">
    <property type="entry name" value="USP"/>
</dbReference>
<dbReference type="InterPro" id="IPR038765">
    <property type="entry name" value="Papain-like_cys_pep_sf"/>
</dbReference>
<feature type="domain" description="USP" evidence="4">
    <location>
        <begin position="33"/>
        <end position="339"/>
    </location>
</feature>
<dbReference type="InterPro" id="IPR018200">
    <property type="entry name" value="USP_CS"/>
</dbReference>
<evidence type="ECO:0000256" key="2">
    <source>
        <dbReference type="ARBA" id="ARBA00012759"/>
    </source>
</evidence>
<name>A0A8C0ENC0_BUBBB</name>
<dbReference type="GO" id="GO:0004843">
    <property type="term" value="F:cysteine-type deubiquitinase activity"/>
    <property type="evidence" value="ECO:0007669"/>
    <property type="project" value="UniProtKB-EC"/>
</dbReference>
<dbReference type="SUPFAM" id="SSF54001">
    <property type="entry name" value="Cysteine proteinases"/>
    <property type="match status" value="1"/>
</dbReference>
<proteinExistence type="predicted"/>
<dbReference type="CDD" id="cd02674">
    <property type="entry name" value="Peptidase_C19R"/>
    <property type="match status" value="1"/>
</dbReference>
<dbReference type="GO" id="GO:0016579">
    <property type="term" value="P:protein deubiquitination"/>
    <property type="evidence" value="ECO:0007669"/>
    <property type="project" value="InterPro"/>
</dbReference>
<dbReference type="PANTHER" id="PTHR21646">
    <property type="entry name" value="UBIQUITIN CARBOXYL-TERMINAL HYDROLASE"/>
    <property type="match status" value="1"/>
</dbReference>
<evidence type="ECO:0000259" key="4">
    <source>
        <dbReference type="PROSITE" id="PS50235"/>
    </source>
</evidence>
<dbReference type="PROSITE" id="PS00972">
    <property type="entry name" value="USP_1"/>
    <property type="match status" value="1"/>
</dbReference>
<dbReference type="PANTHER" id="PTHR21646:SF11">
    <property type="entry name" value="INACTIVE UBIQUITIN CARBOXYL-TERMINAL HYDROLASE 50"/>
    <property type="match status" value="1"/>
</dbReference>
<dbReference type="EC" id="3.4.19.12" evidence="2"/>
<sequence>LPYWEELSVGDDSLYHCISLMKVNMNSQHPGLTGLRNLGNTCYMNAILQCLCSVPPLVEYFLSGEYQAALHNENVESAAAFGCLMSDMWCGEFDSVSPEVFYSVLGKQYPTFSKRTQEDAQEFLICVLNELHQALKKVRAQLWWSVSETSIITQLFEGQLSYEITCLECKTTTDRPESFTILSLPIPSKSACSLQDCLECFFQQDTLTWNNQIYCSWCGTKQDAAVKATITKAPQIIIFHLKRFEWQGWGKRKLSTDICYPLSNLDLSPYSSPLFYKNAEYSLCAVVNHSGFLNKGHYTAFCKHSVTKNWYSFDDAQITKIPNSSVHTDTAYLLFYTCQGLLCTH</sequence>
<evidence type="ECO:0000313" key="6">
    <source>
        <dbReference type="Proteomes" id="UP000694567"/>
    </source>
</evidence>
<evidence type="ECO:0000313" key="5">
    <source>
        <dbReference type="Ensembl" id="ENSBOBP00000005569.1"/>
    </source>
</evidence>
<evidence type="ECO:0000256" key="3">
    <source>
        <dbReference type="ARBA" id="ARBA00022801"/>
    </source>
</evidence>
<dbReference type="PROSITE" id="PS00973">
    <property type="entry name" value="USP_2"/>
    <property type="match status" value="1"/>
</dbReference>
<dbReference type="AlphaFoldDB" id="A0A8C0ENC0"/>
<evidence type="ECO:0000256" key="1">
    <source>
        <dbReference type="ARBA" id="ARBA00000707"/>
    </source>
</evidence>
<reference evidence="5" key="2">
    <citation type="submission" date="2025-09" db="UniProtKB">
        <authorList>
            <consortium name="Ensembl"/>
        </authorList>
    </citation>
    <scope>IDENTIFICATION</scope>
</reference>
<dbReference type="InterPro" id="IPR001394">
    <property type="entry name" value="Peptidase_C19_UCH"/>
</dbReference>
<keyword evidence="3" id="KW-0378">Hydrolase</keyword>
<protein>
    <recommendedName>
        <fullName evidence="2">ubiquitinyl hydrolase 1</fullName>
        <ecNumber evidence="2">3.4.19.12</ecNumber>
    </recommendedName>
</protein>
<comment type="catalytic activity">
    <reaction evidence="1">
        <text>Thiol-dependent hydrolysis of ester, thioester, amide, peptide and isopeptide bonds formed by the C-terminal Gly of ubiquitin (a 76-residue protein attached to proteins as an intracellular targeting signal).</text>
        <dbReference type="EC" id="3.4.19.12"/>
    </reaction>
</comment>